<sequence>MACNAPKTWLELVHAAHVFMKSFKAKPNPLTGFADLLSASIDCRVDFLPRPLFLTPEGSDVAFGGATIAAEADSDGRAATLGATVLLLGDDFERLPGTDFAISTAVEV</sequence>
<evidence type="ECO:0000313" key="2">
    <source>
        <dbReference type="Proteomes" id="UP000245764"/>
    </source>
</evidence>
<evidence type="ECO:0000313" key="1">
    <source>
        <dbReference type="EMBL" id="SMR58416.1"/>
    </source>
</evidence>
<reference evidence="2" key="1">
    <citation type="submission" date="2017-05" db="EMBL/GenBank/DDBJ databases">
        <authorList>
            <person name="Song R."/>
            <person name="Chenine A.L."/>
            <person name="Ruprecht R.M."/>
        </authorList>
    </citation>
    <scope>NUCLEOTIDE SEQUENCE [LARGE SCALE GENOMIC DNA]</scope>
</reference>
<name>A0A2H1GXW7_ZYMTR</name>
<dbReference type="EMBL" id="LT854261">
    <property type="protein sequence ID" value="SMR58416.1"/>
    <property type="molecule type" value="Genomic_DNA"/>
</dbReference>
<proteinExistence type="predicted"/>
<gene>
    <name evidence="1" type="ORF">ZT1E4_G9151</name>
</gene>
<dbReference type="Proteomes" id="UP000245764">
    <property type="component" value="Chromosome 9"/>
</dbReference>
<organism evidence="1 2">
    <name type="scientific">Zymoseptoria tritici ST99CH_1E4</name>
    <dbReference type="NCBI Taxonomy" id="1276532"/>
    <lineage>
        <taxon>Eukaryota</taxon>
        <taxon>Fungi</taxon>
        <taxon>Dikarya</taxon>
        <taxon>Ascomycota</taxon>
        <taxon>Pezizomycotina</taxon>
        <taxon>Dothideomycetes</taxon>
        <taxon>Dothideomycetidae</taxon>
        <taxon>Mycosphaerellales</taxon>
        <taxon>Mycosphaerellaceae</taxon>
        <taxon>Zymoseptoria</taxon>
    </lineage>
</organism>
<protein>
    <submittedName>
        <fullName evidence="1">Uncharacterized protein</fullName>
    </submittedName>
</protein>
<accession>A0A2H1GXW7</accession>
<dbReference type="AlphaFoldDB" id="A0A2H1GXW7"/>